<sequence length="144" mass="15911">MEKTSKLTSWRCRPLTFPSSPFKARISLLVKGVASGSEIAYSTRFVRNRALPIPRLPDELVVSIFVSSLTDAPARKLVVVREIRLPSLVPRLPERSFPPDFVAFDMEVSSSWSRSASGDQGFCLHISVKGMVGVTILSGTYLKI</sequence>
<reference evidence="2" key="1">
    <citation type="journal article" date="2014" name="Proc. Natl. Acad. Sci. U.S.A.">
        <title>Extensive sampling of basidiomycete genomes demonstrates inadequacy of the white-rot/brown-rot paradigm for wood decay fungi.</title>
        <authorList>
            <person name="Riley R."/>
            <person name="Salamov A.A."/>
            <person name="Brown D.W."/>
            <person name="Nagy L.G."/>
            <person name="Floudas D."/>
            <person name="Held B.W."/>
            <person name="Levasseur A."/>
            <person name="Lombard V."/>
            <person name="Morin E."/>
            <person name="Otillar R."/>
            <person name="Lindquist E.A."/>
            <person name="Sun H."/>
            <person name="LaButti K.M."/>
            <person name="Schmutz J."/>
            <person name="Jabbour D."/>
            <person name="Luo H."/>
            <person name="Baker S.E."/>
            <person name="Pisabarro A.G."/>
            <person name="Walton J.D."/>
            <person name="Blanchette R.A."/>
            <person name="Henrissat B."/>
            <person name="Martin F."/>
            <person name="Cullen D."/>
            <person name="Hibbett D.S."/>
            <person name="Grigoriev I.V."/>
        </authorList>
    </citation>
    <scope>NUCLEOTIDE SEQUENCE [LARGE SCALE GENOMIC DNA]</scope>
    <source>
        <strain evidence="2">MUCL 33604</strain>
    </source>
</reference>
<dbReference type="Proteomes" id="UP000027265">
    <property type="component" value="Unassembled WGS sequence"/>
</dbReference>
<organism evidence="1 2">
    <name type="scientific">Jaapia argillacea MUCL 33604</name>
    <dbReference type="NCBI Taxonomy" id="933084"/>
    <lineage>
        <taxon>Eukaryota</taxon>
        <taxon>Fungi</taxon>
        <taxon>Dikarya</taxon>
        <taxon>Basidiomycota</taxon>
        <taxon>Agaricomycotina</taxon>
        <taxon>Agaricomycetes</taxon>
        <taxon>Agaricomycetidae</taxon>
        <taxon>Jaapiales</taxon>
        <taxon>Jaapiaceae</taxon>
        <taxon>Jaapia</taxon>
    </lineage>
</organism>
<name>A0A067PL86_9AGAM</name>
<gene>
    <name evidence="1" type="ORF">JAAARDRAFT_399359</name>
</gene>
<evidence type="ECO:0000313" key="2">
    <source>
        <dbReference type="Proteomes" id="UP000027265"/>
    </source>
</evidence>
<dbReference type="AlphaFoldDB" id="A0A067PL86"/>
<dbReference type="HOGENOM" id="CLU_1796755_0_0_1"/>
<dbReference type="EMBL" id="KL197728">
    <property type="protein sequence ID" value="KDQ54595.1"/>
    <property type="molecule type" value="Genomic_DNA"/>
</dbReference>
<keyword evidence="2" id="KW-1185">Reference proteome</keyword>
<accession>A0A067PL86</accession>
<protein>
    <submittedName>
        <fullName evidence="1">Uncharacterized protein</fullName>
    </submittedName>
</protein>
<proteinExistence type="predicted"/>
<dbReference type="InParanoid" id="A0A067PL86"/>
<evidence type="ECO:0000313" key="1">
    <source>
        <dbReference type="EMBL" id="KDQ54595.1"/>
    </source>
</evidence>